<organism evidence="1 2">
    <name type="scientific">Prorocentrum cordatum</name>
    <dbReference type="NCBI Taxonomy" id="2364126"/>
    <lineage>
        <taxon>Eukaryota</taxon>
        <taxon>Sar</taxon>
        <taxon>Alveolata</taxon>
        <taxon>Dinophyceae</taxon>
        <taxon>Prorocentrales</taxon>
        <taxon>Prorocentraceae</taxon>
        <taxon>Prorocentrum</taxon>
    </lineage>
</organism>
<evidence type="ECO:0000313" key="1">
    <source>
        <dbReference type="EMBL" id="CAK0873565.1"/>
    </source>
</evidence>
<evidence type="ECO:0000313" key="2">
    <source>
        <dbReference type="Proteomes" id="UP001189429"/>
    </source>
</evidence>
<proteinExistence type="predicted"/>
<dbReference type="EMBL" id="CAUYUJ010017295">
    <property type="protein sequence ID" value="CAK0873565.1"/>
    <property type="molecule type" value="Genomic_DNA"/>
</dbReference>
<reference evidence="1" key="1">
    <citation type="submission" date="2023-10" db="EMBL/GenBank/DDBJ databases">
        <authorList>
            <person name="Chen Y."/>
            <person name="Shah S."/>
            <person name="Dougan E. K."/>
            <person name="Thang M."/>
            <person name="Chan C."/>
        </authorList>
    </citation>
    <scope>NUCLEOTIDE SEQUENCE [LARGE SCALE GENOMIC DNA]</scope>
</reference>
<keyword evidence="2" id="KW-1185">Reference proteome</keyword>
<sequence length="157" mass="16168">GDLPPKWHVVSSDTMVCMETAKSLLRLDALSVTPVPFLHTGLPAALCDGGGAAPGALRRHAEDPESGVREYGLQALSEVIRSRGGGATMDVVIVIGHAVALAAIALELAELRQLKATEILLDVEQGECTALKVSQSEAAYLGGSAGAESTRAAPAEE</sequence>
<gene>
    <name evidence="1" type="ORF">PCOR1329_LOCUS58750</name>
</gene>
<evidence type="ECO:0008006" key="3">
    <source>
        <dbReference type="Google" id="ProtNLM"/>
    </source>
</evidence>
<comment type="caution">
    <text evidence="1">The sequence shown here is derived from an EMBL/GenBank/DDBJ whole genome shotgun (WGS) entry which is preliminary data.</text>
</comment>
<accession>A0ABN9VK22</accession>
<protein>
    <recommendedName>
        <fullName evidence="3">Phosphoglycerate mutase</fullName>
    </recommendedName>
</protein>
<name>A0ABN9VK22_9DINO</name>
<dbReference type="Proteomes" id="UP001189429">
    <property type="component" value="Unassembled WGS sequence"/>
</dbReference>
<feature type="non-terminal residue" evidence="1">
    <location>
        <position position="1"/>
    </location>
</feature>